<evidence type="ECO:0000313" key="2">
    <source>
        <dbReference type="EMBL" id="CAA6827764.1"/>
    </source>
</evidence>
<dbReference type="InterPro" id="IPR015955">
    <property type="entry name" value="Lactate_DH/Glyco_Ohase_4_C"/>
</dbReference>
<dbReference type="EMBL" id="CACVAY010000142">
    <property type="protein sequence ID" value="CAA6827764.1"/>
    <property type="molecule type" value="Genomic_DNA"/>
</dbReference>
<organism evidence="2">
    <name type="scientific">uncultured Thiotrichaceae bacterium</name>
    <dbReference type="NCBI Taxonomy" id="298394"/>
    <lineage>
        <taxon>Bacteria</taxon>
        <taxon>Pseudomonadati</taxon>
        <taxon>Pseudomonadota</taxon>
        <taxon>Gammaproteobacteria</taxon>
        <taxon>Thiotrichales</taxon>
        <taxon>Thiotrichaceae</taxon>
        <taxon>environmental samples</taxon>
    </lineage>
</organism>
<name>A0A6S6UDY6_9GAMM</name>
<dbReference type="SUPFAM" id="SSF56327">
    <property type="entry name" value="LDH C-terminal domain-like"/>
    <property type="match status" value="1"/>
</dbReference>
<accession>A0A6S6UDY6</accession>
<proteinExistence type="predicted"/>
<evidence type="ECO:0000259" key="1">
    <source>
        <dbReference type="Pfam" id="PF02866"/>
    </source>
</evidence>
<dbReference type="AlphaFoldDB" id="A0A6S6UDY6"/>
<gene>
    <name evidence="2" type="ORF">HELGO_WM25236</name>
</gene>
<protein>
    <recommendedName>
        <fullName evidence="1">Lactate/malate dehydrogenase C-terminal domain-containing protein</fullName>
    </recommendedName>
</protein>
<dbReference type="Pfam" id="PF02866">
    <property type="entry name" value="Ldh_1_C"/>
    <property type="match status" value="1"/>
</dbReference>
<reference evidence="2" key="1">
    <citation type="submission" date="2020-01" db="EMBL/GenBank/DDBJ databases">
        <authorList>
            <person name="Meier V. D."/>
            <person name="Meier V D."/>
        </authorList>
    </citation>
    <scope>NUCLEOTIDE SEQUENCE</scope>
    <source>
        <strain evidence="2">HLG_WM_MAG_07</strain>
    </source>
</reference>
<sequence length="84" mass="9567">MSMMRAVAIAEMVESIVFDRRQVVLPAVVVSQGEYGQRNLAMEVPCILSDEGVERIIELLLNDQENEIFDQTFQNIRADLKRLA</sequence>
<dbReference type="InterPro" id="IPR022383">
    <property type="entry name" value="Lactate/malate_DH_C"/>
</dbReference>
<dbReference type="GO" id="GO:0016616">
    <property type="term" value="F:oxidoreductase activity, acting on the CH-OH group of donors, NAD or NADP as acceptor"/>
    <property type="evidence" value="ECO:0007669"/>
    <property type="project" value="InterPro"/>
</dbReference>
<feature type="domain" description="Lactate/malate dehydrogenase C-terminal" evidence="1">
    <location>
        <begin position="6"/>
        <end position="81"/>
    </location>
</feature>
<dbReference type="Gene3D" id="3.90.110.10">
    <property type="entry name" value="Lactate dehydrogenase/glycoside hydrolase, family 4, C-terminal"/>
    <property type="match status" value="1"/>
</dbReference>